<keyword evidence="2" id="KW-0812">Transmembrane</keyword>
<comment type="caution">
    <text evidence="3">The sequence shown here is derived from an EMBL/GenBank/DDBJ whole genome shotgun (WGS) entry which is preliminary data.</text>
</comment>
<name>A0A7V8V402_9BACT</name>
<protein>
    <recommendedName>
        <fullName evidence="5">Exopolysaccharide synthesis, ExoD</fullName>
    </recommendedName>
</protein>
<proteinExistence type="predicted"/>
<feature type="compositionally biased region" description="Polar residues" evidence="1">
    <location>
        <begin position="1"/>
        <end position="10"/>
    </location>
</feature>
<accession>A0A7V8V402</accession>
<evidence type="ECO:0000256" key="1">
    <source>
        <dbReference type="SAM" id="MobiDB-lite"/>
    </source>
</evidence>
<dbReference type="PANTHER" id="PTHR41795">
    <property type="entry name" value="EXOPOLYSACCHARIDE SYNTHESIS PROTEIN"/>
    <property type="match status" value="1"/>
</dbReference>
<dbReference type="AlphaFoldDB" id="A0A7V8V402"/>
<keyword evidence="4" id="KW-1185">Reference proteome</keyword>
<reference evidence="3 4" key="1">
    <citation type="submission" date="2020-05" db="EMBL/GenBank/DDBJ databases">
        <title>Bremerella alba sp. nov., a novel planctomycete isolated from the surface of the macroalga Fucus spiralis.</title>
        <authorList>
            <person name="Godinho O."/>
            <person name="Botelho R."/>
            <person name="Albuquerque L."/>
            <person name="Wiegand S."/>
            <person name="Da Costa M.S."/>
            <person name="Lobo-Da-Cunha A."/>
            <person name="Jogler C."/>
            <person name="Lage O.M."/>
        </authorList>
    </citation>
    <scope>NUCLEOTIDE SEQUENCE [LARGE SCALE GENOMIC DNA]</scope>
    <source>
        <strain evidence="3 4">FF15</strain>
    </source>
</reference>
<dbReference type="PANTHER" id="PTHR41795:SF1">
    <property type="entry name" value="EXOPOLYSACCHARIDE SYNTHESIS PROTEIN"/>
    <property type="match status" value="1"/>
</dbReference>
<keyword evidence="2" id="KW-1133">Transmembrane helix</keyword>
<gene>
    <name evidence="3" type="ORF">HOV93_16750</name>
</gene>
<dbReference type="EMBL" id="JABRWO010000004">
    <property type="protein sequence ID" value="MBA2114509.1"/>
    <property type="molecule type" value="Genomic_DNA"/>
</dbReference>
<evidence type="ECO:0000256" key="2">
    <source>
        <dbReference type="SAM" id="Phobius"/>
    </source>
</evidence>
<sequence>MAIAQTTEEPTTSEDDADDAPPEGLVDILEQMKENTDGDQVTLEDTLDSLNSRSFGPLLLVPAVMAVSPIGAIPGMSIVTGCILLLIAVQMIFSSGRPWLPQRLLDFSFSRETMTKGIDKTLPWAKWLEKFTDRRLQTITHSPFHYVIAAIIAFLALLFIPLAFLPFAVSIPGTAIALFALGMTARDGVMVILGFVVSFAAVAVAIYAWPF</sequence>
<keyword evidence="2" id="KW-0472">Membrane</keyword>
<dbReference type="RefSeq" id="WP_207395972.1">
    <property type="nucleotide sequence ID" value="NZ_JABRWO010000004.1"/>
</dbReference>
<feature type="transmembrane region" description="Helical" evidence="2">
    <location>
        <begin position="60"/>
        <end position="93"/>
    </location>
</feature>
<feature type="compositionally biased region" description="Acidic residues" evidence="1">
    <location>
        <begin position="11"/>
        <end position="21"/>
    </location>
</feature>
<organism evidence="3 4">
    <name type="scientific">Bremerella alba</name>
    <dbReference type="NCBI Taxonomy" id="980252"/>
    <lineage>
        <taxon>Bacteria</taxon>
        <taxon>Pseudomonadati</taxon>
        <taxon>Planctomycetota</taxon>
        <taxon>Planctomycetia</taxon>
        <taxon>Pirellulales</taxon>
        <taxon>Pirellulaceae</taxon>
        <taxon>Bremerella</taxon>
    </lineage>
</organism>
<dbReference type="Pfam" id="PF06055">
    <property type="entry name" value="ExoD"/>
    <property type="match status" value="1"/>
</dbReference>
<dbReference type="InterPro" id="IPR010331">
    <property type="entry name" value="ExoD"/>
</dbReference>
<evidence type="ECO:0000313" key="3">
    <source>
        <dbReference type="EMBL" id="MBA2114509.1"/>
    </source>
</evidence>
<dbReference type="PIRSF" id="PIRSF033239">
    <property type="entry name" value="ExoD"/>
    <property type="match status" value="1"/>
</dbReference>
<evidence type="ECO:0000313" key="4">
    <source>
        <dbReference type="Proteomes" id="UP000551616"/>
    </source>
</evidence>
<feature type="transmembrane region" description="Helical" evidence="2">
    <location>
        <begin position="189"/>
        <end position="209"/>
    </location>
</feature>
<feature type="region of interest" description="Disordered" evidence="1">
    <location>
        <begin position="1"/>
        <end position="23"/>
    </location>
</feature>
<feature type="transmembrane region" description="Helical" evidence="2">
    <location>
        <begin position="144"/>
        <end position="169"/>
    </location>
</feature>
<dbReference type="Proteomes" id="UP000551616">
    <property type="component" value="Unassembled WGS sequence"/>
</dbReference>
<evidence type="ECO:0008006" key="5">
    <source>
        <dbReference type="Google" id="ProtNLM"/>
    </source>
</evidence>